<evidence type="ECO:0000256" key="4">
    <source>
        <dbReference type="ARBA" id="ARBA00022989"/>
    </source>
</evidence>
<feature type="transmembrane region" description="Helical" evidence="6">
    <location>
        <begin position="21"/>
        <end position="46"/>
    </location>
</feature>
<feature type="transmembrane region" description="Helical" evidence="6">
    <location>
        <begin position="103"/>
        <end position="122"/>
    </location>
</feature>
<evidence type="ECO:0000256" key="2">
    <source>
        <dbReference type="ARBA" id="ARBA00022475"/>
    </source>
</evidence>
<keyword evidence="3 6" id="KW-0812">Transmembrane</keyword>
<feature type="transmembrane region" description="Helical" evidence="6">
    <location>
        <begin position="380"/>
        <end position="398"/>
    </location>
</feature>
<dbReference type="EMBL" id="BAAADD010000002">
    <property type="protein sequence ID" value="GAA0561203.1"/>
    <property type="molecule type" value="Genomic_DNA"/>
</dbReference>
<name>A0ABP3P6D7_9PROT</name>
<gene>
    <name evidence="7" type="ORF">GCM10008942_07030</name>
</gene>
<evidence type="ECO:0000256" key="1">
    <source>
        <dbReference type="ARBA" id="ARBA00004651"/>
    </source>
</evidence>
<comment type="caution">
    <text evidence="7">The sequence shown here is derived from an EMBL/GenBank/DDBJ whole genome shotgun (WGS) entry which is preliminary data.</text>
</comment>
<evidence type="ECO:0000313" key="8">
    <source>
        <dbReference type="Proteomes" id="UP001499951"/>
    </source>
</evidence>
<feature type="transmembrane region" description="Helical" evidence="6">
    <location>
        <begin position="134"/>
        <end position="157"/>
    </location>
</feature>
<evidence type="ECO:0000256" key="6">
    <source>
        <dbReference type="SAM" id="Phobius"/>
    </source>
</evidence>
<protein>
    <recommendedName>
        <fullName evidence="9">Polysaccharide biosynthesis protein C-terminal domain-containing protein</fullName>
    </recommendedName>
</protein>
<sequence>MSKAIERHAAIRTPFSVILKGAAGSAVLKGVALLFGVLATAFLGRVLMPTQYGYYAFASTVVTLLALPVQCGLPQLMTREIAKYQLEERWGHIRGLLLRANQLVVVLGFIMVTGLALALPVLKEHVLAVDRPTFIWAIVLLPLIALNRVRGGALIGLRKVVLGMLPDNGIRAVLFMAFIALWYWLWPFNSAVAMALQVAATAIAFLSGAVLLMRHLPRPVHTSAAAFETRSWVTAIVPLTLTDALLIVNLQADLLVLGLFRDAADVGIYRAAVLVASQVTIGLTVANEVLAPHIARLHQAGDRAGLQSLVRQAQGWLALSGLVLAGICILADREILTFVFGSAYAGGAAALAILAAGQFITVMAGTNSVLLNMSGNERDVLRVFAVSAIANLAANFALVPTFGLLGAAAATTACQLITNGLLLHYVHRRLGLKILRLL</sequence>
<feature type="transmembrane region" description="Helical" evidence="6">
    <location>
        <begin position="338"/>
        <end position="360"/>
    </location>
</feature>
<feature type="transmembrane region" description="Helical" evidence="6">
    <location>
        <begin position="192"/>
        <end position="212"/>
    </location>
</feature>
<keyword evidence="2" id="KW-1003">Cell membrane</keyword>
<accession>A0ABP3P6D7</accession>
<dbReference type="PANTHER" id="PTHR30250:SF11">
    <property type="entry name" value="O-ANTIGEN TRANSPORTER-RELATED"/>
    <property type="match status" value="1"/>
</dbReference>
<feature type="transmembrane region" description="Helical" evidence="6">
    <location>
        <begin position="315"/>
        <end position="332"/>
    </location>
</feature>
<dbReference type="Proteomes" id="UP001499951">
    <property type="component" value="Unassembled WGS sequence"/>
</dbReference>
<organism evidence="7 8">
    <name type="scientific">Rhizomicrobium electricum</name>
    <dbReference type="NCBI Taxonomy" id="480070"/>
    <lineage>
        <taxon>Bacteria</taxon>
        <taxon>Pseudomonadati</taxon>
        <taxon>Pseudomonadota</taxon>
        <taxon>Alphaproteobacteria</taxon>
        <taxon>Micropepsales</taxon>
        <taxon>Micropepsaceae</taxon>
        <taxon>Rhizomicrobium</taxon>
    </lineage>
</organism>
<evidence type="ECO:0000256" key="3">
    <source>
        <dbReference type="ARBA" id="ARBA00022692"/>
    </source>
</evidence>
<comment type="subcellular location">
    <subcellularLocation>
        <location evidence="1">Cell membrane</location>
        <topology evidence="1">Multi-pass membrane protein</topology>
    </subcellularLocation>
</comment>
<feature type="transmembrane region" description="Helical" evidence="6">
    <location>
        <begin position="404"/>
        <end position="426"/>
    </location>
</feature>
<feature type="transmembrane region" description="Helical" evidence="6">
    <location>
        <begin position="232"/>
        <end position="252"/>
    </location>
</feature>
<proteinExistence type="predicted"/>
<feature type="transmembrane region" description="Helical" evidence="6">
    <location>
        <begin position="52"/>
        <end position="73"/>
    </location>
</feature>
<keyword evidence="4 6" id="KW-1133">Transmembrane helix</keyword>
<dbReference type="InterPro" id="IPR050833">
    <property type="entry name" value="Poly_Biosynth_Transport"/>
</dbReference>
<keyword evidence="8" id="KW-1185">Reference proteome</keyword>
<feature type="transmembrane region" description="Helical" evidence="6">
    <location>
        <begin position="169"/>
        <end position="186"/>
    </location>
</feature>
<dbReference type="InterPro" id="IPR002797">
    <property type="entry name" value="Polysacc_synth"/>
</dbReference>
<evidence type="ECO:0000256" key="5">
    <source>
        <dbReference type="ARBA" id="ARBA00023136"/>
    </source>
</evidence>
<reference evidence="8" key="1">
    <citation type="journal article" date="2019" name="Int. J. Syst. Evol. Microbiol.">
        <title>The Global Catalogue of Microorganisms (GCM) 10K type strain sequencing project: providing services to taxonomists for standard genome sequencing and annotation.</title>
        <authorList>
            <consortium name="The Broad Institute Genomics Platform"/>
            <consortium name="The Broad Institute Genome Sequencing Center for Infectious Disease"/>
            <person name="Wu L."/>
            <person name="Ma J."/>
        </authorList>
    </citation>
    <scope>NUCLEOTIDE SEQUENCE [LARGE SCALE GENOMIC DNA]</scope>
    <source>
        <strain evidence="8">JCM 15089</strain>
    </source>
</reference>
<evidence type="ECO:0008006" key="9">
    <source>
        <dbReference type="Google" id="ProtNLM"/>
    </source>
</evidence>
<dbReference type="PANTHER" id="PTHR30250">
    <property type="entry name" value="PST FAMILY PREDICTED COLANIC ACID TRANSPORTER"/>
    <property type="match status" value="1"/>
</dbReference>
<evidence type="ECO:0000313" key="7">
    <source>
        <dbReference type="EMBL" id="GAA0561203.1"/>
    </source>
</evidence>
<dbReference type="Pfam" id="PF01943">
    <property type="entry name" value="Polysacc_synt"/>
    <property type="match status" value="1"/>
</dbReference>
<keyword evidence="5 6" id="KW-0472">Membrane</keyword>